<gene>
    <name evidence="2" type="ORF">ACFSOY_16325</name>
</gene>
<dbReference type="EMBL" id="JBHUIO010000011">
    <property type="protein sequence ID" value="MFD2171528.1"/>
    <property type="molecule type" value="Genomic_DNA"/>
</dbReference>
<feature type="region of interest" description="Disordered" evidence="1">
    <location>
        <begin position="1"/>
        <end position="82"/>
    </location>
</feature>
<evidence type="ECO:0000313" key="3">
    <source>
        <dbReference type="Proteomes" id="UP001597343"/>
    </source>
</evidence>
<comment type="caution">
    <text evidence="2">The sequence shown here is derived from an EMBL/GenBank/DDBJ whole genome shotgun (WGS) entry which is preliminary data.</text>
</comment>
<reference evidence="3" key="1">
    <citation type="journal article" date="2019" name="Int. J. Syst. Evol. Microbiol.">
        <title>The Global Catalogue of Microorganisms (GCM) 10K type strain sequencing project: providing services to taxonomists for standard genome sequencing and annotation.</title>
        <authorList>
            <consortium name="The Broad Institute Genomics Platform"/>
            <consortium name="The Broad Institute Genome Sequencing Center for Infectious Disease"/>
            <person name="Wu L."/>
            <person name="Ma J."/>
        </authorList>
    </citation>
    <scope>NUCLEOTIDE SEQUENCE [LARGE SCALE GENOMIC DNA]</scope>
    <source>
        <strain evidence="3">CGMCC 1.13574</strain>
    </source>
</reference>
<protein>
    <recommendedName>
        <fullName evidence="4">DUF4025 domain-containing protein</fullName>
    </recommendedName>
</protein>
<feature type="compositionally biased region" description="Polar residues" evidence="1">
    <location>
        <begin position="32"/>
        <end position="43"/>
    </location>
</feature>
<dbReference type="RefSeq" id="WP_386048425.1">
    <property type="nucleotide sequence ID" value="NZ_JBHUIO010000011.1"/>
</dbReference>
<evidence type="ECO:0000256" key="1">
    <source>
        <dbReference type="SAM" id="MobiDB-lite"/>
    </source>
</evidence>
<keyword evidence="3" id="KW-1185">Reference proteome</keyword>
<name>A0ABW5A0E8_9BACL</name>
<accession>A0ABW5A0E8</accession>
<organism evidence="2 3">
    <name type="scientific">Tumebacillus lipolyticus</name>
    <dbReference type="NCBI Taxonomy" id="1280370"/>
    <lineage>
        <taxon>Bacteria</taxon>
        <taxon>Bacillati</taxon>
        <taxon>Bacillota</taxon>
        <taxon>Bacilli</taxon>
        <taxon>Bacillales</taxon>
        <taxon>Alicyclobacillaceae</taxon>
        <taxon>Tumebacillus</taxon>
    </lineage>
</organism>
<evidence type="ECO:0000313" key="2">
    <source>
        <dbReference type="EMBL" id="MFD2171528.1"/>
    </source>
</evidence>
<proteinExistence type="predicted"/>
<sequence>MKKQDHIRSALQAEYEAETEGSFTLKHRAANRQEQVVSQQGKSSSREKEFGINTGHDDDDGDGQPLAARDGFRYDYDDSSDR</sequence>
<evidence type="ECO:0008006" key="4">
    <source>
        <dbReference type="Google" id="ProtNLM"/>
    </source>
</evidence>
<feature type="compositionally biased region" description="Basic and acidic residues" evidence="1">
    <location>
        <begin position="70"/>
        <end position="82"/>
    </location>
</feature>
<dbReference type="Proteomes" id="UP001597343">
    <property type="component" value="Unassembled WGS sequence"/>
</dbReference>